<reference evidence="7 8" key="1">
    <citation type="submission" date="2020-08" db="EMBL/GenBank/DDBJ databases">
        <title>Plant Genome Project.</title>
        <authorList>
            <person name="Zhang R.-G."/>
        </authorList>
    </citation>
    <scope>NUCLEOTIDE SEQUENCE [LARGE SCALE GENOMIC DNA]</scope>
    <source>
        <tissue evidence="7">Rhizome</tissue>
    </source>
</reference>
<keyword evidence="8" id="KW-1185">Reference proteome</keyword>
<evidence type="ECO:0000313" key="8">
    <source>
        <dbReference type="Proteomes" id="UP000734854"/>
    </source>
</evidence>
<evidence type="ECO:0000313" key="7">
    <source>
        <dbReference type="EMBL" id="KAG6536082.1"/>
    </source>
</evidence>
<dbReference type="InterPro" id="IPR003245">
    <property type="entry name" value="Phytocyanin_dom"/>
</dbReference>
<dbReference type="InterPro" id="IPR028871">
    <property type="entry name" value="BlueCu_1_BS"/>
</dbReference>
<dbReference type="SUPFAM" id="SSF49503">
    <property type="entry name" value="Cupredoxins"/>
    <property type="match status" value="1"/>
</dbReference>
<keyword evidence="4" id="KW-0325">Glycoprotein</keyword>
<dbReference type="PANTHER" id="PTHR33021:SF264">
    <property type="entry name" value="OS05G0570900 PROTEIN"/>
    <property type="match status" value="1"/>
</dbReference>
<dbReference type="GO" id="GO:0005886">
    <property type="term" value="C:plasma membrane"/>
    <property type="evidence" value="ECO:0007669"/>
    <property type="project" value="TreeGrafter"/>
</dbReference>
<accession>A0A8J5HY80</accession>
<dbReference type="AlphaFoldDB" id="A0A8J5HY80"/>
<gene>
    <name evidence="7" type="ORF">ZIOFF_001124</name>
</gene>
<evidence type="ECO:0000259" key="6">
    <source>
        <dbReference type="PROSITE" id="PS51485"/>
    </source>
</evidence>
<feature type="signal peptide" evidence="5">
    <location>
        <begin position="1"/>
        <end position="25"/>
    </location>
</feature>
<dbReference type="PROSITE" id="PS51485">
    <property type="entry name" value="PHYTOCYANIN"/>
    <property type="match status" value="1"/>
</dbReference>
<keyword evidence="1" id="KW-0479">Metal-binding</keyword>
<dbReference type="Gene3D" id="2.60.40.420">
    <property type="entry name" value="Cupredoxins - blue copper proteins"/>
    <property type="match status" value="1"/>
</dbReference>
<dbReference type="InterPro" id="IPR008972">
    <property type="entry name" value="Cupredoxin"/>
</dbReference>
<dbReference type="GO" id="GO:0009055">
    <property type="term" value="F:electron transfer activity"/>
    <property type="evidence" value="ECO:0007669"/>
    <property type="project" value="InterPro"/>
</dbReference>
<organism evidence="7 8">
    <name type="scientific">Zingiber officinale</name>
    <name type="common">Ginger</name>
    <name type="synonym">Amomum zingiber</name>
    <dbReference type="NCBI Taxonomy" id="94328"/>
    <lineage>
        <taxon>Eukaryota</taxon>
        <taxon>Viridiplantae</taxon>
        <taxon>Streptophyta</taxon>
        <taxon>Embryophyta</taxon>
        <taxon>Tracheophyta</taxon>
        <taxon>Spermatophyta</taxon>
        <taxon>Magnoliopsida</taxon>
        <taxon>Liliopsida</taxon>
        <taxon>Zingiberales</taxon>
        <taxon>Zingiberaceae</taxon>
        <taxon>Zingiber</taxon>
    </lineage>
</organism>
<evidence type="ECO:0000256" key="3">
    <source>
        <dbReference type="ARBA" id="ARBA00023157"/>
    </source>
</evidence>
<dbReference type="FunFam" id="2.60.40.420:FF:000034">
    <property type="entry name" value="Cupredoxin superfamily protein"/>
    <property type="match status" value="1"/>
</dbReference>
<dbReference type="InterPro" id="IPR039391">
    <property type="entry name" value="Phytocyanin-like"/>
</dbReference>
<dbReference type="Proteomes" id="UP000734854">
    <property type="component" value="Unassembled WGS sequence"/>
</dbReference>
<evidence type="ECO:0000256" key="2">
    <source>
        <dbReference type="ARBA" id="ARBA00023008"/>
    </source>
</evidence>
<evidence type="ECO:0000256" key="4">
    <source>
        <dbReference type="ARBA" id="ARBA00023180"/>
    </source>
</evidence>
<keyword evidence="2" id="KW-0186">Copper</keyword>
<dbReference type="GO" id="GO:0046872">
    <property type="term" value="F:metal ion binding"/>
    <property type="evidence" value="ECO:0007669"/>
    <property type="project" value="UniProtKB-KW"/>
</dbReference>
<proteinExistence type="predicted"/>
<keyword evidence="3" id="KW-1015">Disulfide bond</keyword>
<keyword evidence="5" id="KW-0732">Signal</keyword>
<name>A0A8J5HY80_ZINOF</name>
<dbReference type="PROSITE" id="PS00196">
    <property type="entry name" value="COPPER_BLUE"/>
    <property type="match status" value="1"/>
</dbReference>
<dbReference type="Pfam" id="PF02298">
    <property type="entry name" value="Cu_bind_like"/>
    <property type="match status" value="1"/>
</dbReference>
<protein>
    <recommendedName>
        <fullName evidence="6">Phytocyanin domain-containing protein</fullName>
    </recommendedName>
</protein>
<comment type="caution">
    <text evidence="7">The sequence shown here is derived from an EMBL/GenBank/DDBJ whole genome shotgun (WGS) entry which is preliminary data.</text>
</comment>
<evidence type="ECO:0000256" key="5">
    <source>
        <dbReference type="SAM" id="SignalP"/>
    </source>
</evidence>
<dbReference type="EMBL" id="JACMSC010000001">
    <property type="protein sequence ID" value="KAG6536082.1"/>
    <property type="molecule type" value="Genomic_DNA"/>
</dbReference>
<feature type="domain" description="Phytocyanin" evidence="6">
    <location>
        <begin position="28"/>
        <end position="131"/>
    </location>
</feature>
<sequence length="133" mass="14601">MAKTLTYTISLLLATLLCLLTTSQAHIKIHIVGGSYGWKIPPTTTFYQDWAKNQTFLVGDKLMFLYTSGLQNVVVGSTEDDFATCQQKNVVDILYQGPSIAELTEAGTHYYYCSVGLHCEGGQKLKINVNASA</sequence>
<feature type="chain" id="PRO_5035174466" description="Phytocyanin domain-containing protein" evidence="5">
    <location>
        <begin position="26"/>
        <end position="133"/>
    </location>
</feature>
<dbReference type="PANTHER" id="PTHR33021">
    <property type="entry name" value="BLUE COPPER PROTEIN"/>
    <property type="match status" value="1"/>
</dbReference>
<evidence type="ECO:0000256" key="1">
    <source>
        <dbReference type="ARBA" id="ARBA00022723"/>
    </source>
</evidence>